<evidence type="ECO:0000256" key="10">
    <source>
        <dbReference type="PIRSR" id="PIRSR001589-2"/>
    </source>
</evidence>
<dbReference type="NCBIfam" id="TIGR01536">
    <property type="entry name" value="asn_synth_AEB"/>
    <property type="match status" value="1"/>
</dbReference>
<feature type="domain" description="Glutamine amidotransferase type-2" evidence="12">
    <location>
        <begin position="2"/>
        <end position="207"/>
    </location>
</feature>
<gene>
    <name evidence="13" type="ORF">HLPCO_002989</name>
</gene>
<evidence type="ECO:0000256" key="11">
    <source>
        <dbReference type="PIRSR" id="PIRSR001589-3"/>
    </source>
</evidence>
<evidence type="ECO:0000313" key="14">
    <source>
        <dbReference type="Proteomes" id="UP000005707"/>
    </source>
</evidence>
<feature type="active site" description="For GATase activity" evidence="9">
    <location>
        <position position="2"/>
    </location>
</feature>
<evidence type="ECO:0000256" key="3">
    <source>
        <dbReference type="ARBA" id="ARBA00012737"/>
    </source>
</evidence>
<evidence type="ECO:0000256" key="5">
    <source>
        <dbReference type="ARBA" id="ARBA00022840"/>
    </source>
</evidence>
<dbReference type="Proteomes" id="UP000005707">
    <property type="component" value="Unassembled WGS sequence"/>
</dbReference>
<dbReference type="GO" id="GO:0004066">
    <property type="term" value="F:asparagine synthase (glutamine-hydrolyzing) activity"/>
    <property type="evidence" value="ECO:0007669"/>
    <property type="project" value="UniProtKB-EC"/>
</dbReference>
<dbReference type="InterPro" id="IPR014729">
    <property type="entry name" value="Rossmann-like_a/b/a_fold"/>
</dbReference>
<comment type="catalytic activity">
    <reaction evidence="8">
        <text>L-aspartate + L-glutamine + ATP + H2O = L-asparagine + L-glutamate + AMP + diphosphate + H(+)</text>
        <dbReference type="Rhea" id="RHEA:12228"/>
        <dbReference type="ChEBI" id="CHEBI:15377"/>
        <dbReference type="ChEBI" id="CHEBI:15378"/>
        <dbReference type="ChEBI" id="CHEBI:29985"/>
        <dbReference type="ChEBI" id="CHEBI:29991"/>
        <dbReference type="ChEBI" id="CHEBI:30616"/>
        <dbReference type="ChEBI" id="CHEBI:33019"/>
        <dbReference type="ChEBI" id="CHEBI:58048"/>
        <dbReference type="ChEBI" id="CHEBI:58359"/>
        <dbReference type="ChEBI" id="CHEBI:456215"/>
        <dbReference type="EC" id="6.3.5.4"/>
    </reaction>
</comment>
<dbReference type="GO" id="GO:0005829">
    <property type="term" value="C:cytosol"/>
    <property type="evidence" value="ECO:0007669"/>
    <property type="project" value="TreeGrafter"/>
</dbReference>
<dbReference type="GO" id="GO:0006529">
    <property type="term" value="P:asparagine biosynthetic process"/>
    <property type="evidence" value="ECO:0007669"/>
    <property type="project" value="UniProtKB-KW"/>
</dbReference>
<keyword evidence="7 9" id="KW-0315">Glutamine amidotransferase</keyword>
<comment type="caution">
    <text evidence="13">The sequence shown here is derived from an EMBL/GenBank/DDBJ whole genome shotgun (WGS) entry which is preliminary data.</text>
</comment>
<feature type="binding site" evidence="10">
    <location>
        <position position="94"/>
    </location>
    <ligand>
        <name>L-glutamine</name>
        <dbReference type="ChEBI" id="CHEBI:58359"/>
    </ligand>
</feature>
<dbReference type="InterPro" id="IPR017932">
    <property type="entry name" value="GATase_2_dom"/>
</dbReference>
<dbReference type="eggNOG" id="COG0367">
    <property type="taxonomic scope" value="Bacteria"/>
</dbReference>
<dbReference type="CDD" id="cd00712">
    <property type="entry name" value="AsnB"/>
    <property type="match status" value="1"/>
</dbReference>
<name>F7PV48_9MOLU</name>
<dbReference type="InterPro" id="IPR001962">
    <property type="entry name" value="Asn_synthase"/>
</dbReference>
<accession>F7PV48</accession>
<dbReference type="PANTHER" id="PTHR43284">
    <property type="entry name" value="ASPARAGINE SYNTHETASE (GLUTAMINE-HYDROLYZING)"/>
    <property type="match status" value="1"/>
</dbReference>
<dbReference type="Gene3D" id="3.40.50.620">
    <property type="entry name" value="HUPs"/>
    <property type="match status" value="1"/>
</dbReference>
<reference evidence="13 14" key="1">
    <citation type="journal article" date="2011" name="J. Bacteriol.">
        <title>Genome sequence of Haloplasma contractile, an unusual contractile bacterium from a deep-sea anoxic brine lake.</title>
        <authorList>
            <person name="Antunes A."/>
            <person name="Alam I."/>
            <person name="El Dorry H."/>
            <person name="Siam R."/>
            <person name="Robertson A."/>
            <person name="Bajic V.B."/>
            <person name="Stingl U."/>
        </authorList>
    </citation>
    <scope>NUCLEOTIDE SEQUENCE [LARGE SCALE GENOMIC DNA]</scope>
    <source>
        <strain evidence="13 14">SSD-17B</strain>
    </source>
</reference>
<dbReference type="Pfam" id="PF13537">
    <property type="entry name" value="GATase_7"/>
    <property type="match status" value="1"/>
</dbReference>
<feature type="binding site" evidence="10">
    <location>
        <begin position="363"/>
        <end position="364"/>
    </location>
    <ligand>
        <name>ATP</name>
        <dbReference type="ChEBI" id="CHEBI:30616"/>
    </ligand>
</feature>
<dbReference type="CDD" id="cd01991">
    <property type="entry name" value="Asn_synthase_B_C"/>
    <property type="match status" value="1"/>
</dbReference>
<dbReference type="EC" id="6.3.5.4" evidence="3"/>
<feature type="site" description="Important for beta-aspartyl-AMP intermediate formation" evidence="11">
    <location>
        <position position="365"/>
    </location>
</feature>
<dbReference type="PANTHER" id="PTHR43284:SF1">
    <property type="entry name" value="ASPARAGINE SYNTHETASE"/>
    <property type="match status" value="1"/>
</dbReference>
<dbReference type="OrthoDB" id="9763290at2"/>
<dbReference type="Pfam" id="PF00733">
    <property type="entry name" value="Asn_synthase"/>
    <property type="match status" value="1"/>
</dbReference>
<keyword evidence="9" id="KW-0028">Amino-acid biosynthesis</keyword>
<dbReference type="EMBL" id="AFNU02000020">
    <property type="protein sequence ID" value="ERJ10984.1"/>
    <property type="molecule type" value="Genomic_DNA"/>
</dbReference>
<keyword evidence="14" id="KW-1185">Reference proteome</keyword>
<dbReference type="Gene3D" id="3.60.20.10">
    <property type="entry name" value="Glutamine Phosphoribosylpyrophosphate, subunit 1, domain 1"/>
    <property type="match status" value="1"/>
</dbReference>
<protein>
    <recommendedName>
        <fullName evidence="3">asparagine synthase (glutamine-hydrolyzing)</fullName>
        <ecNumber evidence="3">6.3.5.4</ecNumber>
    </recommendedName>
</protein>
<dbReference type="PROSITE" id="PS51278">
    <property type="entry name" value="GATASE_TYPE_2"/>
    <property type="match status" value="1"/>
</dbReference>
<evidence type="ECO:0000256" key="8">
    <source>
        <dbReference type="ARBA" id="ARBA00048741"/>
    </source>
</evidence>
<dbReference type="InParanoid" id="F7PV48"/>
<keyword evidence="13" id="KW-0436">Ligase</keyword>
<comment type="pathway">
    <text evidence="1">Amino-acid biosynthesis; L-asparagine biosynthesis; L-asparagine from L-aspartate (L-Gln route): step 1/1.</text>
</comment>
<comment type="similarity">
    <text evidence="2">Belongs to the asparagine synthetase family.</text>
</comment>
<dbReference type="GO" id="GO:0005524">
    <property type="term" value="F:ATP binding"/>
    <property type="evidence" value="ECO:0007669"/>
    <property type="project" value="UniProtKB-KW"/>
</dbReference>
<evidence type="ECO:0000256" key="1">
    <source>
        <dbReference type="ARBA" id="ARBA00005187"/>
    </source>
</evidence>
<dbReference type="AlphaFoldDB" id="F7PV48"/>
<evidence type="ECO:0000256" key="4">
    <source>
        <dbReference type="ARBA" id="ARBA00022741"/>
    </source>
</evidence>
<proteinExistence type="inferred from homology"/>
<keyword evidence="5 10" id="KW-0067">ATP-binding</keyword>
<dbReference type="SUPFAM" id="SSF56235">
    <property type="entry name" value="N-terminal nucleophile aminohydrolases (Ntn hydrolases)"/>
    <property type="match status" value="1"/>
</dbReference>
<dbReference type="SUPFAM" id="SSF52402">
    <property type="entry name" value="Adenine nucleotide alpha hydrolases-like"/>
    <property type="match status" value="1"/>
</dbReference>
<keyword evidence="4 10" id="KW-0547">Nucleotide-binding</keyword>
<dbReference type="PIRSF" id="PIRSF001589">
    <property type="entry name" value="Asn_synthetase_glu-h"/>
    <property type="match status" value="1"/>
</dbReference>
<keyword evidence="6 9" id="KW-0061">Asparagine biosynthesis</keyword>
<dbReference type="InterPro" id="IPR033738">
    <property type="entry name" value="AsnB_N"/>
</dbReference>
<dbReference type="FunCoup" id="F7PV48">
    <property type="interactions" value="214"/>
</dbReference>
<sequence>MCGFLTFFTKKLNKQRARNVLDLYNHRGPDEDGIYEENQVFLGHKRLVVVDPEHGKQPYRFGPYVMVYNGELYNTEDIRKDLIASGYVFEGHSDTEVLIKAYAKYKEECVEKLNGIFAFVIYNTKERSFFAARDRVGVKPLYYYYKEGELSFSSEVKGILKYFDLNKIDYNGLQELLGLGPSHTPGSGIYKDVEELRPGYCMKFKNRTMKIWRYWNVTSMDHKDDFNTTTEKVGSLFEDSVRRQLISDVPLCTFLSGGLDSSAITAIAKKYKPDLETYSIDYHDNQKYFKANNFQISDDKDFIELLVKKLDFKHNYCVIDNDELAYKLKDAVLFRDLPGMADIDSSLLWFSEEVKKRYTVALSGECADEIFGGYPWFYGEDHVKEGTFPWLRDLDHRVDLLNDKYQSELKLNDYVQEKYNMTLKETPLNGDETNEERKHKQLTYLNMLWFMTTLLDRKDRMTMGASLEVRVPFADHRLIEYLYNVPWEMKFHSQMEKGLLRKSLEGVVPKEILYRKKSPYPKTHNPEYTNIIKGILSNSLKRNDTILTELFDTKKLQTLIDTNGDAFLRPWFGQLMTGPQLMAYLYQIDFWFREYNLNIVEK</sequence>
<reference evidence="13 14" key="2">
    <citation type="journal article" date="2013" name="PLoS ONE">
        <title>INDIGO - INtegrated Data Warehouse of MIcrobial GenOmes with Examples from the Red Sea Extremophiles.</title>
        <authorList>
            <person name="Alam I."/>
            <person name="Antunes A."/>
            <person name="Kamau A.A."/>
            <person name="Ba Alawi W."/>
            <person name="Kalkatawi M."/>
            <person name="Stingl U."/>
            <person name="Bajic V.B."/>
        </authorList>
    </citation>
    <scope>NUCLEOTIDE SEQUENCE [LARGE SCALE GENOMIC DNA]</scope>
    <source>
        <strain evidence="13 14">SSD-17B</strain>
    </source>
</reference>
<dbReference type="InterPro" id="IPR006426">
    <property type="entry name" value="Asn_synth_AEB"/>
</dbReference>
<evidence type="ECO:0000259" key="12">
    <source>
        <dbReference type="PROSITE" id="PS51278"/>
    </source>
</evidence>
<dbReference type="STRING" id="1033810.HLPCO_002989"/>
<evidence type="ECO:0000256" key="6">
    <source>
        <dbReference type="ARBA" id="ARBA00022888"/>
    </source>
</evidence>
<evidence type="ECO:0000313" key="13">
    <source>
        <dbReference type="EMBL" id="ERJ10984.1"/>
    </source>
</evidence>
<dbReference type="InterPro" id="IPR051786">
    <property type="entry name" value="ASN_synthetase/amidase"/>
</dbReference>
<evidence type="ECO:0000256" key="9">
    <source>
        <dbReference type="PIRSR" id="PIRSR001589-1"/>
    </source>
</evidence>
<organism evidence="13 14">
    <name type="scientific">Haloplasma contractile SSD-17B</name>
    <dbReference type="NCBI Taxonomy" id="1033810"/>
    <lineage>
        <taxon>Bacteria</taxon>
        <taxon>Bacillati</taxon>
        <taxon>Mycoplasmatota</taxon>
        <taxon>Mollicutes</taxon>
        <taxon>Haloplasmatales</taxon>
        <taxon>Haloplasmataceae</taxon>
        <taxon>Haloplasma</taxon>
    </lineage>
</organism>
<evidence type="ECO:0000256" key="2">
    <source>
        <dbReference type="ARBA" id="ARBA00005752"/>
    </source>
</evidence>
<dbReference type="InterPro" id="IPR029055">
    <property type="entry name" value="Ntn_hydrolases_N"/>
</dbReference>
<feature type="binding site" evidence="10">
    <location>
        <position position="280"/>
    </location>
    <ligand>
        <name>ATP</name>
        <dbReference type="ChEBI" id="CHEBI:30616"/>
    </ligand>
</feature>
<evidence type="ECO:0000256" key="7">
    <source>
        <dbReference type="ARBA" id="ARBA00022962"/>
    </source>
</evidence>
<dbReference type="RefSeq" id="WP_008825600.1">
    <property type="nucleotide sequence ID" value="NZ_AFNU02000020.1"/>
</dbReference>